<dbReference type="Proteomes" id="UP000031166">
    <property type="component" value="Unassembled WGS sequence"/>
</dbReference>
<evidence type="ECO:0000313" key="2">
    <source>
        <dbReference type="Proteomes" id="UP000031166"/>
    </source>
</evidence>
<name>A0A0B4CN86_9CAUL</name>
<sequence length="67" mass="7362">MNHSTAMLFATTVNYRTRLGRPGVWTGEVLATWDTVHEVATAAARRARRALAKIDGSAARPAVWTRP</sequence>
<dbReference type="STRING" id="172043.RM53_14335"/>
<dbReference type="AlphaFoldDB" id="A0A0B4CN86"/>
<gene>
    <name evidence="1" type="ORF">RM53_14335</name>
</gene>
<comment type="caution">
    <text evidence="1">The sequence shown here is derived from an EMBL/GenBank/DDBJ whole genome shotgun (WGS) entry which is preliminary data.</text>
</comment>
<accession>A0A0B4CN86</accession>
<protein>
    <submittedName>
        <fullName evidence="1">Uncharacterized protein</fullName>
    </submittedName>
</protein>
<evidence type="ECO:0000313" key="1">
    <source>
        <dbReference type="EMBL" id="KIC55891.1"/>
    </source>
</evidence>
<dbReference type="EMBL" id="JWSY01000028">
    <property type="protein sequence ID" value="KIC55891.1"/>
    <property type="molecule type" value="Genomic_DNA"/>
</dbReference>
<proteinExistence type="predicted"/>
<reference evidence="1 2" key="1">
    <citation type="submission" date="2014-12" db="EMBL/GenBank/DDBJ databases">
        <title>Genome sequencing of Brevundimonas nasdae TPW30.</title>
        <authorList>
            <person name="Tan P.W."/>
            <person name="Chan K.-G."/>
        </authorList>
    </citation>
    <scope>NUCLEOTIDE SEQUENCE [LARGE SCALE GENOMIC DNA]</scope>
    <source>
        <strain evidence="1 2">TPW30</strain>
    </source>
</reference>
<organism evidence="1 2">
    <name type="scientific">Brevundimonas nasdae</name>
    <dbReference type="NCBI Taxonomy" id="172043"/>
    <lineage>
        <taxon>Bacteria</taxon>
        <taxon>Pseudomonadati</taxon>
        <taxon>Pseudomonadota</taxon>
        <taxon>Alphaproteobacteria</taxon>
        <taxon>Caulobacterales</taxon>
        <taxon>Caulobacteraceae</taxon>
        <taxon>Brevundimonas</taxon>
    </lineage>
</organism>
<dbReference type="RefSeq" id="WP_039247801.1">
    <property type="nucleotide sequence ID" value="NZ_JWSY01000028.1"/>
</dbReference>